<dbReference type="RefSeq" id="XP_024353359.1">
    <property type="nucleotide sequence ID" value="XM_024492164.1"/>
</dbReference>
<keyword evidence="2" id="KW-1185">Reference proteome</keyword>
<protein>
    <submittedName>
        <fullName evidence="1">Uncharacterized protein</fullName>
    </submittedName>
</protein>
<reference evidence="1 2" key="1">
    <citation type="journal article" date="2013" name="Nat. Genet.">
        <title>The genome of the hydatid tapeworm Echinococcus granulosus.</title>
        <authorList>
            <person name="Zheng H."/>
            <person name="Zhang W."/>
            <person name="Zhang L."/>
            <person name="Zhang Z."/>
            <person name="Li J."/>
            <person name="Lu G."/>
            <person name="Zhu Y."/>
            <person name="Wang Y."/>
            <person name="Huang Y."/>
            <person name="Liu J."/>
            <person name="Kang H."/>
            <person name="Chen J."/>
            <person name="Wang L."/>
            <person name="Chen A."/>
            <person name="Yu S."/>
            <person name="Gao Z."/>
            <person name="Jin L."/>
            <person name="Gu W."/>
            <person name="Wang Z."/>
            <person name="Zhao L."/>
            <person name="Shi B."/>
            <person name="Wen H."/>
            <person name="Lin R."/>
            <person name="Jones M.K."/>
            <person name="Brejova B."/>
            <person name="Vinar T."/>
            <person name="Zhao G."/>
            <person name="McManus D.P."/>
            <person name="Chen Z."/>
            <person name="Zhou Y."/>
            <person name="Wang S."/>
        </authorList>
    </citation>
    <scope>NUCLEOTIDE SEQUENCE [LARGE SCALE GENOMIC DNA]</scope>
</reference>
<evidence type="ECO:0000313" key="2">
    <source>
        <dbReference type="Proteomes" id="UP000019149"/>
    </source>
</evidence>
<dbReference type="Proteomes" id="UP000019149">
    <property type="component" value="Unassembled WGS sequence"/>
</dbReference>
<evidence type="ECO:0000313" key="1">
    <source>
        <dbReference type="EMBL" id="EUB62163.1"/>
    </source>
</evidence>
<proteinExistence type="predicted"/>
<gene>
    <name evidence="1" type="ORF">EGR_02915</name>
</gene>
<dbReference type="KEGG" id="egl:EGR_02915"/>
<comment type="caution">
    <text evidence="1">The sequence shown here is derived from an EMBL/GenBank/DDBJ whole genome shotgun (WGS) entry which is preliminary data.</text>
</comment>
<sequence>MRPTFLTSSDTIPYAFRMNCALYCTNLFCCLMKGLTRCYQGIGLDTNTGNYVGAYKKNQLVPQRNQFGYKLNVLPKALLHQLLQYVLQSWNLYPNIIISKKRSVFRRVLCL</sequence>
<accession>W6UM81</accession>
<dbReference type="CTD" id="36338630"/>
<dbReference type="EMBL" id="APAU02000014">
    <property type="protein sequence ID" value="EUB62163.1"/>
    <property type="molecule type" value="Genomic_DNA"/>
</dbReference>
<organism evidence="1 2">
    <name type="scientific">Echinococcus granulosus</name>
    <name type="common">Hydatid tapeworm</name>
    <dbReference type="NCBI Taxonomy" id="6210"/>
    <lineage>
        <taxon>Eukaryota</taxon>
        <taxon>Metazoa</taxon>
        <taxon>Spiralia</taxon>
        <taxon>Lophotrochozoa</taxon>
        <taxon>Platyhelminthes</taxon>
        <taxon>Cestoda</taxon>
        <taxon>Eucestoda</taxon>
        <taxon>Cyclophyllidea</taxon>
        <taxon>Taeniidae</taxon>
        <taxon>Echinococcus</taxon>
        <taxon>Echinococcus granulosus group</taxon>
    </lineage>
</organism>
<dbReference type="AlphaFoldDB" id="W6UM81"/>
<dbReference type="GeneID" id="36338630"/>
<name>W6UM81_ECHGR</name>